<evidence type="ECO:0000313" key="3">
    <source>
        <dbReference type="EMBL" id="HIS75436.1"/>
    </source>
</evidence>
<dbReference type="EMBL" id="DVJP01000015">
    <property type="protein sequence ID" value="HIS75436.1"/>
    <property type="molecule type" value="Genomic_DNA"/>
</dbReference>
<dbReference type="Pfam" id="PF03816">
    <property type="entry name" value="LytR_cpsA_psr"/>
    <property type="match status" value="1"/>
</dbReference>
<name>A0A9D1FKA6_9FIRM</name>
<proteinExistence type="inferred from homology"/>
<reference evidence="3" key="2">
    <citation type="journal article" date="2021" name="PeerJ">
        <title>Extensive microbial diversity within the chicken gut microbiome revealed by metagenomics and culture.</title>
        <authorList>
            <person name="Gilroy R."/>
            <person name="Ravi A."/>
            <person name="Getino M."/>
            <person name="Pursley I."/>
            <person name="Horton D.L."/>
            <person name="Alikhan N.F."/>
            <person name="Baker D."/>
            <person name="Gharbi K."/>
            <person name="Hall N."/>
            <person name="Watson M."/>
            <person name="Adriaenssens E.M."/>
            <person name="Foster-Nyarko E."/>
            <person name="Jarju S."/>
            <person name="Secka A."/>
            <person name="Antonio M."/>
            <person name="Oren A."/>
            <person name="Chaudhuri R.R."/>
            <person name="La Ragione R."/>
            <person name="Hildebrand F."/>
            <person name="Pallen M.J."/>
        </authorList>
    </citation>
    <scope>NUCLEOTIDE SEQUENCE</scope>
    <source>
        <strain evidence="3">CHK199-13235</strain>
    </source>
</reference>
<sequence>MKTKKLILTIFLLLLFVVMGYCAYYIFTIVKGLDDSRNASFTTDLSELGIVSDDMLKDDASDASITNIALFGVDQREDEACRSDVIMVASVDKRHDKIKLTSVMRDSYVPIDGYGNNKINAAYFYGGPELAVKTLNQVFDLKITDYVTVNFSEMAEIVDAVGGVQIDVSEEERKDANHNMIEQSAQSGKPVDTIEQPGFQTLSGMQAVAYARIRHVGNADYDRTARQREVMEQIFIKGKNMNPIEYPGLIKRMLPLVETSLDLTEILDMAGIMLRDVSFVDFRLPCNEDLINGGSLVLDGVDYLYYDLDSSKDKLHNFIYQDILPGQSSAGQAQGE</sequence>
<protein>
    <submittedName>
        <fullName evidence="3">LCP family protein</fullName>
    </submittedName>
</protein>
<dbReference type="AlphaFoldDB" id="A0A9D1FKA6"/>
<evidence type="ECO:0000256" key="1">
    <source>
        <dbReference type="ARBA" id="ARBA00006068"/>
    </source>
</evidence>
<reference evidence="3" key="1">
    <citation type="submission" date="2020-10" db="EMBL/GenBank/DDBJ databases">
        <authorList>
            <person name="Gilroy R."/>
        </authorList>
    </citation>
    <scope>NUCLEOTIDE SEQUENCE</scope>
    <source>
        <strain evidence="3">CHK199-13235</strain>
    </source>
</reference>
<dbReference type="Gene3D" id="3.40.630.190">
    <property type="entry name" value="LCP protein"/>
    <property type="match status" value="1"/>
</dbReference>
<evidence type="ECO:0000259" key="2">
    <source>
        <dbReference type="Pfam" id="PF03816"/>
    </source>
</evidence>
<gene>
    <name evidence="3" type="ORF">IAB51_01370</name>
</gene>
<organism evidence="3 4">
    <name type="scientific">Candidatus Merdivicinus excrementipullorum</name>
    <dbReference type="NCBI Taxonomy" id="2840867"/>
    <lineage>
        <taxon>Bacteria</taxon>
        <taxon>Bacillati</taxon>
        <taxon>Bacillota</taxon>
        <taxon>Clostridia</taxon>
        <taxon>Eubacteriales</taxon>
        <taxon>Oscillospiraceae</taxon>
        <taxon>Oscillospiraceae incertae sedis</taxon>
        <taxon>Candidatus Merdivicinus</taxon>
    </lineage>
</organism>
<dbReference type="InterPro" id="IPR004474">
    <property type="entry name" value="LytR_CpsA_psr"/>
</dbReference>
<comment type="caution">
    <text evidence="3">The sequence shown here is derived from an EMBL/GenBank/DDBJ whole genome shotgun (WGS) entry which is preliminary data.</text>
</comment>
<dbReference type="Proteomes" id="UP000824002">
    <property type="component" value="Unassembled WGS sequence"/>
</dbReference>
<dbReference type="PANTHER" id="PTHR33392">
    <property type="entry name" value="POLYISOPRENYL-TEICHOIC ACID--PEPTIDOGLYCAN TEICHOIC ACID TRANSFERASE TAGU"/>
    <property type="match status" value="1"/>
</dbReference>
<accession>A0A9D1FKA6</accession>
<dbReference type="InterPro" id="IPR050922">
    <property type="entry name" value="LytR/CpsA/Psr_CW_biosynth"/>
</dbReference>
<dbReference type="NCBIfam" id="TIGR00350">
    <property type="entry name" value="lytR_cpsA_psr"/>
    <property type="match status" value="1"/>
</dbReference>
<comment type="similarity">
    <text evidence="1">Belongs to the LytR/CpsA/Psr (LCP) family.</text>
</comment>
<dbReference type="PANTHER" id="PTHR33392:SF6">
    <property type="entry name" value="POLYISOPRENYL-TEICHOIC ACID--PEPTIDOGLYCAN TEICHOIC ACID TRANSFERASE TAGU"/>
    <property type="match status" value="1"/>
</dbReference>
<evidence type="ECO:0000313" key="4">
    <source>
        <dbReference type="Proteomes" id="UP000824002"/>
    </source>
</evidence>
<feature type="domain" description="Cell envelope-related transcriptional attenuator" evidence="2">
    <location>
        <begin position="82"/>
        <end position="237"/>
    </location>
</feature>